<evidence type="ECO:0000259" key="1">
    <source>
        <dbReference type="Pfam" id="PF13467"/>
    </source>
</evidence>
<protein>
    <recommendedName>
        <fullName evidence="1">Ribbon-helix-helix domain-containing protein</fullName>
    </recommendedName>
</protein>
<proteinExistence type="predicted"/>
<evidence type="ECO:0000313" key="2">
    <source>
        <dbReference type="EMBL" id="MBK1667984.1"/>
    </source>
</evidence>
<evidence type="ECO:0000313" key="3">
    <source>
        <dbReference type="Proteomes" id="UP001296873"/>
    </source>
</evidence>
<reference evidence="2 3" key="1">
    <citation type="journal article" date="2020" name="Microorganisms">
        <title>Osmotic Adaptation and Compatible Solute Biosynthesis of Phototrophic Bacteria as Revealed from Genome Analyses.</title>
        <authorList>
            <person name="Imhoff J.F."/>
            <person name="Rahn T."/>
            <person name="Kunzel S."/>
            <person name="Keller A."/>
            <person name="Neulinger S.C."/>
        </authorList>
    </citation>
    <scope>NUCLEOTIDE SEQUENCE [LARGE SCALE GENOMIC DNA]</scope>
    <source>
        <strain evidence="2 3">DSM 9895</strain>
    </source>
</reference>
<comment type="caution">
    <text evidence="2">The sequence shown here is derived from an EMBL/GenBank/DDBJ whole genome shotgun (WGS) entry which is preliminary data.</text>
</comment>
<name>A0ABS1DDL8_9PROT</name>
<feature type="domain" description="Ribbon-helix-helix" evidence="1">
    <location>
        <begin position="5"/>
        <end position="67"/>
    </location>
</feature>
<gene>
    <name evidence="2" type="ORF">CKO28_08035</name>
</gene>
<dbReference type="Pfam" id="PF13467">
    <property type="entry name" value="RHH_4"/>
    <property type="match status" value="1"/>
</dbReference>
<dbReference type="Gene3D" id="1.10.3990.20">
    <property type="entry name" value="protein bp1543"/>
    <property type="match status" value="1"/>
</dbReference>
<dbReference type="EMBL" id="NRRL01000015">
    <property type="protein sequence ID" value="MBK1667984.1"/>
    <property type="molecule type" value="Genomic_DNA"/>
</dbReference>
<organism evidence="2 3">
    <name type="scientific">Rhodovibrio sodomensis</name>
    <dbReference type="NCBI Taxonomy" id="1088"/>
    <lineage>
        <taxon>Bacteria</taxon>
        <taxon>Pseudomonadati</taxon>
        <taxon>Pseudomonadota</taxon>
        <taxon>Alphaproteobacteria</taxon>
        <taxon>Rhodospirillales</taxon>
        <taxon>Rhodovibrionaceae</taxon>
        <taxon>Rhodovibrio</taxon>
    </lineage>
</organism>
<keyword evidence="3" id="KW-1185">Reference proteome</keyword>
<dbReference type="InterPro" id="IPR027373">
    <property type="entry name" value="RHH_dom"/>
</dbReference>
<dbReference type="RefSeq" id="WP_200340152.1">
    <property type="nucleotide sequence ID" value="NZ_NRRL01000015.1"/>
</dbReference>
<accession>A0ABS1DDL8</accession>
<dbReference type="Proteomes" id="UP001296873">
    <property type="component" value="Unassembled WGS sequence"/>
</dbReference>
<sequence>MSTLVSRNVTLSGRRTSLRLERAMWDALEEICLREGLSMHDLCAHVDRTRAERTLTAGIRVYILEYYRRAATEPGHAEAGHGALDHDR</sequence>
<dbReference type="InterPro" id="IPR038268">
    <property type="entry name" value="RHH_sf"/>
</dbReference>